<dbReference type="AlphaFoldDB" id="A0A7I8K7I5"/>
<evidence type="ECO:0000313" key="3">
    <source>
        <dbReference type="Proteomes" id="UP000663760"/>
    </source>
</evidence>
<sequence length="83" mass="8914">MQSARVGALAVTVFYMVLLACGEWVDYPSGVRCCSDIPVERCDPSCRDANAACRDVCHYGGCRKGGQCEDGALGIGRYCHCNC</sequence>
<reference evidence="2" key="1">
    <citation type="submission" date="2020-02" db="EMBL/GenBank/DDBJ databases">
        <authorList>
            <person name="Scholz U."/>
            <person name="Mascher M."/>
            <person name="Fiebig A."/>
        </authorList>
    </citation>
    <scope>NUCLEOTIDE SEQUENCE</scope>
</reference>
<dbReference type="Proteomes" id="UP000663760">
    <property type="component" value="Chromosome 3"/>
</dbReference>
<keyword evidence="1" id="KW-0732">Signal</keyword>
<protein>
    <submittedName>
        <fullName evidence="2">Uncharacterized protein</fullName>
    </submittedName>
</protein>
<organism evidence="2 3">
    <name type="scientific">Spirodela intermedia</name>
    <name type="common">Intermediate duckweed</name>
    <dbReference type="NCBI Taxonomy" id="51605"/>
    <lineage>
        <taxon>Eukaryota</taxon>
        <taxon>Viridiplantae</taxon>
        <taxon>Streptophyta</taxon>
        <taxon>Embryophyta</taxon>
        <taxon>Tracheophyta</taxon>
        <taxon>Spermatophyta</taxon>
        <taxon>Magnoliopsida</taxon>
        <taxon>Liliopsida</taxon>
        <taxon>Araceae</taxon>
        <taxon>Lemnoideae</taxon>
        <taxon>Spirodela</taxon>
    </lineage>
</organism>
<accession>A0A7I8K7I5</accession>
<dbReference type="EMBL" id="LR746266">
    <property type="protein sequence ID" value="CAA7393105.1"/>
    <property type="molecule type" value="Genomic_DNA"/>
</dbReference>
<dbReference type="OrthoDB" id="753354at2759"/>
<gene>
    <name evidence="2" type="ORF">SI8410_03003903</name>
</gene>
<feature type="signal peptide" evidence="1">
    <location>
        <begin position="1"/>
        <end position="22"/>
    </location>
</feature>
<dbReference type="PROSITE" id="PS51257">
    <property type="entry name" value="PROKAR_LIPOPROTEIN"/>
    <property type="match status" value="1"/>
</dbReference>
<evidence type="ECO:0000256" key="1">
    <source>
        <dbReference type="SAM" id="SignalP"/>
    </source>
</evidence>
<keyword evidence="3" id="KW-1185">Reference proteome</keyword>
<proteinExistence type="predicted"/>
<evidence type="ECO:0000313" key="2">
    <source>
        <dbReference type="EMBL" id="CAA7393105.1"/>
    </source>
</evidence>
<name>A0A7I8K7I5_SPIIN</name>
<feature type="chain" id="PRO_5029593747" evidence="1">
    <location>
        <begin position="23"/>
        <end position="83"/>
    </location>
</feature>